<feature type="compositionally biased region" description="Pro residues" evidence="1">
    <location>
        <begin position="60"/>
        <end position="127"/>
    </location>
</feature>
<organism evidence="4 5">
    <name type="scientific">Rathayibacter festucae</name>
    <dbReference type="NCBI Taxonomy" id="110937"/>
    <lineage>
        <taxon>Bacteria</taxon>
        <taxon>Bacillati</taxon>
        <taxon>Actinomycetota</taxon>
        <taxon>Actinomycetes</taxon>
        <taxon>Micrococcales</taxon>
        <taxon>Microbacteriaceae</taxon>
        <taxon>Rathayibacter</taxon>
    </lineage>
</organism>
<feature type="transmembrane region" description="Helical" evidence="2">
    <location>
        <begin position="483"/>
        <end position="506"/>
    </location>
</feature>
<keyword evidence="2" id="KW-1133">Transmembrane helix</keyword>
<keyword evidence="3" id="KW-0732">Signal</keyword>
<feature type="signal peptide" evidence="3">
    <location>
        <begin position="1"/>
        <end position="35"/>
    </location>
</feature>
<feature type="compositionally biased region" description="Low complexity" evidence="1">
    <location>
        <begin position="195"/>
        <end position="209"/>
    </location>
</feature>
<feature type="compositionally biased region" description="Low complexity" evidence="1">
    <location>
        <begin position="35"/>
        <end position="49"/>
    </location>
</feature>
<evidence type="ECO:0000256" key="3">
    <source>
        <dbReference type="SAM" id="SignalP"/>
    </source>
</evidence>
<reference evidence="5" key="1">
    <citation type="submission" date="2019-12" db="EMBL/GenBank/DDBJ databases">
        <title>Complete and draft genome sequences of new strains and members of some known species of the genus Rathayibacter isolated from plants.</title>
        <authorList>
            <person name="Tarlachkov S.V."/>
            <person name="Starodumova I.P."/>
            <person name="Dorofeeva L.V."/>
            <person name="Prisyazhnaya N.V."/>
            <person name="Leyn S."/>
            <person name="Zlamal J."/>
            <person name="Elan M."/>
            <person name="Osterman A.L."/>
            <person name="Nadler S."/>
            <person name="Subbotin S.A."/>
            <person name="Evtushenko L.I."/>
        </authorList>
    </citation>
    <scope>NUCLEOTIDE SEQUENCE [LARGE SCALE GENOMIC DNA]</scope>
    <source>
        <strain evidence="5">VKM Ac-2802</strain>
    </source>
</reference>
<evidence type="ECO:0000256" key="1">
    <source>
        <dbReference type="SAM" id="MobiDB-lite"/>
    </source>
</evidence>
<dbReference type="Proteomes" id="UP000464597">
    <property type="component" value="Chromosome"/>
</dbReference>
<feature type="region of interest" description="Disordered" evidence="1">
    <location>
        <begin position="35"/>
        <end position="237"/>
    </location>
</feature>
<keyword evidence="2" id="KW-0472">Membrane</keyword>
<name>A0ABX6GWQ5_9MICO</name>
<proteinExistence type="predicted"/>
<dbReference type="EMBL" id="CP047180">
    <property type="protein sequence ID" value="QHC61878.1"/>
    <property type="molecule type" value="Genomic_DNA"/>
</dbReference>
<evidence type="ECO:0000313" key="4">
    <source>
        <dbReference type="EMBL" id="QHC61878.1"/>
    </source>
</evidence>
<feature type="chain" id="PRO_5045697909" description="Peptidase" evidence="3">
    <location>
        <begin position="36"/>
        <end position="527"/>
    </location>
</feature>
<keyword evidence="2" id="KW-0812">Transmembrane</keyword>
<keyword evidence="5" id="KW-1185">Reference proteome</keyword>
<evidence type="ECO:0000256" key="2">
    <source>
        <dbReference type="SAM" id="Phobius"/>
    </source>
</evidence>
<evidence type="ECO:0000313" key="5">
    <source>
        <dbReference type="Proteomes" id="UP000464597"/>
    </source>
</evidence>
<protein>
    <recommendedName>
        <fullName evidence="6">Peptidase</fullName>
    </recommendedName>
</protein>
<feature type="compositionally biased region" description="Gly residues" evidence="1">
    <location>
        <begin position="160"/>
        <end position="194"/>
    </location>
</feature>
<accession>A0ABX6GWQ5</accession>
<gene>
    <name evidence="4" type="ORF">GSU69_03660</name>
</gene>
<sequence>MTRHRLLQQRRRSTASALALALLLAGLALPASAHAENLPEASPTSSEPAPVNPEEETPPGETPPEENPPVETPPGENPPVETPPGENPPVETPPGENPPVETPPGENPPVETPPEETPPAETPPSQPQPTEGQGGSTTGPVPLPTVGGGSPATSAPAPSAGGGAPASGGGGSPSTGTGSGSGSGSSGGGGGGSSRGTATTEAGTTAPRASAPGRTLLSTSAADPAAAPVPGTETVGSPPAVSVFLTRDAGVDPGSLTVDLARFYGVGVAYAGFQREENATATLRAPAGTETALTVENRQDGESTSTGSATVPTAALLSIGTYTVTISGDRGSSATSTFGLTASSAPGILVEPRESSSAEAAMPRGAVWGFGPVESVTVGAYTTAGVQADLAAGDLAVRVDALGWSDLDLGEAVVAEPTAEVYCIVAVGSISKRTAAVTVAYPAEGSTATAPDAAQVCGIAITSAKAGTVPPAASSTGGLSAGVGLTIGAGVLVALLIAGLVTTVVLRRRRENDDLLIGGPLPHPTEQ</sequence>
<dbReference type="RefSeq" id="WP_159422115.1">
    <property type="nucleotide sequence ID" value="NZ_CP047180.1"/>
</dbReference>
<evidence type="ECO:0008006" key="6">
    <source>
        <dbReference type="Google" id="ProtNLM"/>
    </source>
</evidence>